<reference evidence="2 3" key="1">
    <citation type="submission" date="2016-03" db="EMBL/GenBank/DDBJ databases">
        <authorList>
            <person name="Ploux O."/>
        </authorList>
    </citation>
    <scope>NUCLEOTIDE SEQUENCE [LARGE SCALE GENOMIC DNA]</scope>
    <source>
        <strain evidence="2 3">UAMH 11012</strain>
    </source>
</reference>
<proteinExistence type="predicted"/>
<feature type="chain" id="PRO_5012634589" description="AA1-like domain-containing protein" evidence="1">
    <location>
        <begin position="22"/>
        <end position="155"/>
    </location>
</feature>
<dbReference type="Proteomes" id="UP000184330">
    <property type="component" value="Unassembled WGS sequence"/>
</dbReference>
<evidence type="ECO:0000256" key="1">
    <source>
        <dbReference type="SAM" id="SignalP"/>
    </source>
</evidence>
<evidence type="ECO:0008006" key="4">
    <source>
        <dbReference type="Google" id="ProtNLM"/>
    </source>
</evidence>
<sequence>MKNTFQSWLGLFALFLSSSGAATNSTSCTPFPLTVAEFSSSFQQPVPPLVQTEYKTSWVQHKWNVNLSHIAARFLSSPTAKKDCLVSNILYEFSPSIASPPTIFSGYVNPGFPLPNEDILVGSNAVFAGFVKRNKNGIVASVSSCLELTRARAKQ</sequence>
<protein>
    <recommendedName>
        <fullName evidence="4">AA1-like domain-containing protein</fullName>
    </recommendedName>
</protein>
<evidence type="ECO:0000313" key="2">
    <source>
        <dbReference type="EMBL" id="CZR68724.1"/>
    </source>
</evidence>
<accession>A0A1L7XUL8</accession>
<dbReference type="OrthoDB" id="3535343at2759"/>
<name>A0A1L7XUL8_9HELO</name>
<feature type="signal peptide" evidence="1">
    <location>
        <begin position="1"/>
        <end position="21"/>
    </location>
</feature>
<gene>
    <name evidence="2" type="ORF">PAC_18623</name>
</gene>
<keyword evidence="3" id="KW-1185">Reference proteome</keyword>
<dbReference type="EMBL" id="FJOG01000059">
    <property type="protein sequence ID" value="CZR68724.1"/>
    <property type="molecule type" value="Genomic_DNA"/>
</dbReference>
<dbReference type="AlphaFoldDB" id="A0A1L7XUL8"/>
<evidence type="ECO:0000313" key="3">
    <source>
        <dbReference type="Proteomes" id="UP000184330"/>
    </source>
</evidence>
<keyword evidence="1" id="KW-0732">Signal</keyword>
<organism evidence="2 3">
    <name type="scientific">Phialocephala subalpina</name>
    <dbReference type="NCBI Taxonomy" id="576137"/>
    <lineage>
        <taxon>Eukaryota</taxon>
        <taxon>Fungi</taxon>
        <taxon>Dikarya</taxon>
        <taxon>Ascomycota</taxon>
        <taxon>Pezizomycotina</taxon>
        <taxon>Leotiomycetes</taxon>
        <taxon>Helotiales</taxon>
        <taxon>Mollisiaceae</taxon>
        <taxon>Phialocephala</taxon>
        <taxon>Phialocephala fortinii species complex</taxon>
    </lineage>
</organism>